<dbReference type="Pfam" id="PF17123">
    <property type="entry name" value="zf-RING_11"/>
    <property type="match status" value="1"/>
</dbReference>
<sequence>MAGMIPGAGLPSRRRIHSQHHHEDSPYLGHHSHRTWFEQSMITTTTTMDEATLRARQRLQERLGYLSPSRSSKIEVNQDRRHNRAGPTKDTRLGSRILRHFQFQLNSSKSDGQVCAVCLEDFQAEQQVMDLSCSHKYHSKCLIPWLASRCTSKLPLLLNPSN</sequence>
<dbReference type="GO" id="GO:0008270">
    <property type="term" value="F:zinc ion binding"/>
    <property type="evidence" value="ECO:0007669"/>
    <property type="project" value="UniProtKB-KW"/>
</dbReference>
<dbReference type="SUPFAM" id="SSF57850">
    <property type="entry name" value="RING/U-box"/>
    <property type="match status" value="1"/>
</dbReference>
<dbReference type="GO" id="GO:0005634">
    <property type="term" value="C:nucleus"/>
    <property type="evidence" value="ECO:0007669"/>
    <property type="project" value="TreeGrafter"/>
</dbReference>
<dbReference type="AlphaFoldDB" id="A0A5B6ZQR2"/>
<gene>
    <name evidence="7" type="ORF">Din_016241</name>
</gene>
<feature type="region of interest" description="Disordered" evidence="5">
    <location>
        <begin position="1"/>
        <end position="30"/>
    </location>
</feature>
<dbReference type="PANTHER" id="PTHR45931">
    <property type="entry name" value="SI:CH211-59O9.10"/>
    <property type="match status" value="1"/>
</dbReference>
<dbReference type="InterPro" id="IPR051834">
    <property type="entry name" value="RING_finger_E3_ligase"/>
</dbReference>
<dbReference type="InterPro" id="IPR001841">
    <property type="entry name" value="Znf_RING"/>
</dbReference>
<reference evidence="7" key="1">
    <citation type="submission" date="2019-08" db="EMBL/GenBank/DDBJ databases">
        <title>Reference gene set and small RNA set construction with multiple tissues from Davidia involucrata Baill.</title>
        <authorList>
            <person name="Yang H."/>
            <person name="Zhou C."/>
            <person name="Li G."/>
            <person name="Wang J."/>
            <person name="Gao P."/>
            <person name="Wang M."/>
            <person name="Wang R."/>
            <person name="Zhao Y."/>
        </authorList>
    </citation>
    <scope>NUCLEOTIDE SEQUENCE</scope>
    <source>
        <tissue evidence="7">Mixed with DoveR01_LX</tissue>
    </source>
</reference>
<evidence type="ECO:0000256" key="1">
    <source>
        <dbReference type="ARBA" id="ARBA00022723"/>
    </source>
</evidence>
<keyword evidence="2 4" id="KW-0863">Zinc-finger</keyword>
<proteinExistence type="predicted"/>
<evidence type="ECO:0000313" key="7">
    <source>
        <dbReference type="EMBL" id="MPA46800.1"/>
    </source>
</evidence>
<evidence type="ECO:0000256" key="4">
    <source>
        <dbReference type="PROSITE-ProRule" id="PRU00175"/>
    </source>
</evidence>
<dbReference type="EMBL" id="GHES01016241">
    <property type="protein sequence ID" value="MPA46800.1"/>
    <property type="molecule type" value="Transcribed_RNA"/>
</dbReference>
<keyword evidence="7" id="KW-0012">Acyltransferase</keyword>
<dbReference type="PROSITE" id="PS50089">
    <property type="entry name" value="ZF_RING_2"/>
    <property type="match status" value="1"/>
</dbReference>
<dbReference type="GO" id="GO:0006511">
    <property type="term" value="P:ubiquitin-dependent protein catabolic process"/>
    <property type="evidence" value="ECO:0007669"/>
    <property type="project" value="TreeGrafter"/>
</dbReference>
<dbReference type="PANTHER" id="PTHR45931:SF3">
    <property type="entry name" value="RING ZINC FINGER-CONTAINING PROTEIN"/>
    <property type="match status" value="1"/>
</dbReference>
<dbReference type="GO" id="GO:0061630">
    <property type="term" value="F:ubiquitin protein ligase activity"/>
    <property type="evidence" value="ECO:0007669"/>
    <property type="project" value="UniProtKB-EC"/>
</dbReference>
<dbReference type="InterPro" id="IPR013083">
    <property type="entry name" value="Znf_RING/FYVE/PHD"/>
</dbReference>
<dbReference type="Gene3D" id="3.30.40.10">
    <property type="entry name" value="Zinc/RING finger domain, C3HC4 (zinc finger)"/>
    <property type="match status" value="1"/>
</dbReference>
<protein>
    <submittedName>
        <fullName evidence="7">Putative E3 ubiquitin-protein ligase RNF12-B-like</fullName>
        <ecNumber evidence="7">2.3.2.27</ecNumber>
    </submittedName>
</protein>
<keyword evidence="7" id="KW-0808">Transferase</keyword>
<evidence type="ECO:0000256" key="3">
    <source>
        <dbReference type="ARBA" id="ARBA00022833"/>
    </source>
</evidence>
<dbReference type="EC" id="2.3.2.27" evidence="7"/>
<evidence type="ECO:0000256" key="2">
    <source>
        <dbReference type="ARBA" id="ARBA00022771"/>
    </source>
</evidence>
<accession>A0A5B6ZQR2</accession>
<keyword evidence="1" id="KW-0479">Metal-binding</keyword>
<feature type="domain" description="RING-type" evidence="6">
    <location>
        <begin position="115"/>
        <end position="150"/>
    </location>
</feature>
<evidence type="ECO:0000259" key="6">
    <source>
        <dbReference type="PROSITE" id="PS50089"/>
    </source>
</evidence>
<feature type="region of interest" description="Disordered" evidence="5">
    <location>
        <begin position="64"/>
        <end position="91"/>
    </location>
</feature>
<organism evidence="7">
    <name type="scientific">Davidia involucrata</name>
    <name type="common">Dove tree</name>
    <dbReference type="NCBI Taxonomy" id="16924"/>
    <lineage>
        <taxon>Eukaryota</taxon>
        <taxon>Viridiplantae</taxon>
        <taxon>Streptophyta</taxon>
        <taxon>Embryophyta</taxon>
        <taxon>Tracheophyta</taxon>
        <taxon>Spermatophyta</taxon>
        <taxon>Magnoliopsida</taxon>
        <taxon>eudicotyledons</taxon>
        <taxon>Gunneridae</taxon>
        <taxon>Pentapetalae</taxon>
        <taxon>asterids</taxon>
        <taxon>Cornales</taxon>
        <taxon>Nyssaceae</taxon>
        <taxon>Davidia</taxon>
    </lineage>
</organism>
<keyword evidence="3" id="KW-0862">Zinc</keyword>
<name>A0A5B6ZQR2_DAVIN</name>
<evidence type="ECO:0000256" key="5">
    <source>
        <dbReference type="SAM" id="MobiDB-lite"/>
    </source>
</evidence>